<reference evidence="3" key="1">
    <citation type="submission" date="2015-07" db="EMBL/GenBank/DDBJ databases">
        <title>Near-Complete Genome Sequence of the Cellulolytic Bacterium Bacteroides (Pseudobacteroides) cellulosolvens ATCC 35603.</title>
        <authorList>
            <person name="Dassa B."/>
            <person name="Utturkar S.M."/>
            <person name="Klingeman D.M."/>
            <person name="Hurt R.A."/>
            <person name="Keller M."/>
            <person name="Xu J."/>
            <person name="Reddy Y.H.K."/>
            <person name="Borovok I."/>
            <person name="Grinberg I.R."/>
            <person name="Lamed R."/>
            <person name="Zhivin O."/>
            <person name="Bayer E.A."/>
            <person name="Brown S.D."/>
        </authorList>
    </citation>
    <scope>NUCLEOTIDE SEQUENCE [LARGE SCALE GENOMIC DNA]</scope>
    <source>
        <strain evidence="3">DSM 2933</strain>
    </source>
</reference>
<dbReference type="Proteomes" id="UP000036923">
    <property type="component" value="Unassembled WGS sequence"/>
</dbReference>
<organism evidence="2 3">
    <name type="scientific">Pseudobacteroides cellulosolvens ATCC 35603 = DSM 2933</name>
    <dbReference type="NCBI Taxonomy" id="398512"/>
    <lineage>
        <taxon>Bacteria</taxon>
        <taxon>Bacillati</taxon>
        <taxon>Bacillota</taxon>
        <taxon>Clostridia</taxon>
        <taxon>Eubacteriales</taxon>
        <taxon>Oscillospiraceae</taxon>
        <taxon>Pseudobacteroides</taxon>
    </lineage>
</organism>
<dbReference type="InterPro" id="IPR026467">
    <property type="entry name" value="Ser/Gly_Cys_C_dom"/>
</dbReference>
<evidence type="ECO:0000313" key="2">
    <source>
        <dbReference type="EMBL" id="KNY26855.1"/>
    </source>
</evidence>
<feature type="transmembrane region" description="Helical" evidence="1">
    <location>
        <begin position="13"/>
        <end position="31"/>
    </location>
</feature>
<dbReference type="OrthoDB" id="10015303at2"/>
<proteinExistence type="predicted"/>
<dbReference type="AlphaFoldDB" id="A0A0L6JM78"/>
<comment type="caution">
    <text evidence="2">The sequence shown here is derived from an EMBL/GenBank/DDBJ whole genome shotgun (WGS) entry which is preliminary data.</text>
</comment>
<dbReference type="NCBIfam" id="TIGR04222">
    <property type="entry name" value="near_uncomplex"/>
    <property type="match status" value="1"/>
</dbReference>
<feature type="transmembrane region" description="Helical" evidence="1">
    <location>
        <begin position="185"/>
        <end position="206"/>
    </location>
</feature>
<gene>
    <name evidence="2" type="ORF">Bccel_2120</name>
</gene>
<keyword evidence="1" id="KW-1133">Transmembrane helix</keyword>
<evidence type="ECO:0000256" key="1">
    <source>
        <dbReference type="SAM" id="Phobius"/>
    </source>
</evidence>
<dbReference type="PATRIC" id="fig|398512.5.peg.2211"/>
<keyword evidence="1" id="KW-0472">Membrane</keyword>
<keyword evidence="3" id="KW-1185">Reference proteome</keyword>
<keyword evidence="1" id="KW-0812">Transmembrane</keyword>
<dbReference type="eggNOG" id="ENOG50333NE">
    <property type="taxonomic scope" value="Bacteria"/>
</dbReference>
<sequence>MLEFIRNIKGPDFLVIYMLYSVAIIFLFKILNISMSNTRRLASNTNLDSYSVSILKSKSSIHTLAQTIVFKLYADKYLEMDSADKSMTFQKTSKPVDTLDRIEKGVVEHFNTPKSFFSLLTDKKVSEELKLHGEEITRRLIELGLMKSKEQLSKEKTFRSIAYILLVSLGVTKLTMGLINNKPVGFLVAEIIFVSIVFFVVNKTFYLTQEGKEYLRAKDVEYSWVRNGTRNSSFPSGINDAVMGAALFGIASMYVYPEFGVLSRSIGISPYSYAGDSGYISSSNSGDNNNSGGCSSNSGCSSSSGCGGSGCGGGGCGGCGGS</sequence>
<dbReference type="RefSeq" id="WP_036947114.1">
    <property type="nucleotide sequence ID" value="NZ_KN050764.1"/>
</dbReference>
<dbReference type="EMBL" id="LGTC01000001">
    <property type="protein sequence ID" value="KNY26855.1"/>
    <property type="molecule type" value="Genomic_DNA"/>
</dbReference>
<protein>
    <submittedName>
        <fullName evidence="2">Ser/Gly rich, Cys interspersed, C-terminal domain containing protein</fullName>
    </submittedName>
</protein>
<dbReference type="STRING" id="398512.Bccel_2120"/>
<feature type="transmembrane region" description="Helical" evidence="1">
    <location>
        <begin position="161"/>
        <end position="179"/>
    </location>
</feature>
<accession>A0A0L6JM78</accession>
<evidence type="ECO:0000313" key="3">
    <source>
        <dbReference type="Proteomes" id="UP000036923"/>
    </source>
</evidence>
<name>A0A0L6JM78_9FIRM</name>